<evidence type="ECO:0000313" key="2">
    <source>
        <dbReference type="EMBL" id="CUS42337.1"/>
    </source>
</evidence>
<feature type="domain" description="Zinc-ribbon" evidence="1">
    <location>
        <begin position="4"/>
        <end position="99"/>
    </location>
</feature>
<dbReference type="InterPro" id="IPR031321">
    <property type="entry name" value="UCP012641"/>
</dbReference>
<dbReference type="Gene3D" id="3.40.390.70">
    <property type="match status" value="1"/>
</dbReference>
<reference evidence="2" key="1">
    <citation type="submission" date="2015-10" db="EMBL/GenBank/DDBJ databases">
        <authorList>
            <person name="Gilbert D.G."/>
        </authorList>
    </citation>
    <scope>NUCLEOTIDE SEQUENCE</scope>
</reference>
<dbReference type="Pfam" id="PF10005">
    <property type="entry name" value="Zn_ribbon_DZR_6"/>
    <property type="match status" value="1"/>
</dbReference>
<proteinExistence type="predicted"/>
<evidence type="ECO:0000259" key="1">
    <source>
        <dbReference type="Pfam" id="PF10005"/>
    </source>
</evidence>
<gene>
    <name evidence="2" type="ORF">MGWOODY_Tha2461</name>
</gene>
<dbReference type="PIRSF" id="PIRSF012641">
    <property type="entry name" value="UCP012641"/>
    <property type="match status" value="1"/>
</dbReference>
<name>A0A160TFU4_9ZZZZ</name>
<protein>
    <recommendedName>
        <fullName evidence="1">Zinc-ribbon domain-containing protein</fullName>
    </recommendedName>
</protein>
<dbReference type="Pfam" id="PF15887">
    <property type="entry name" value="Peptidase_Mx"/>
    <property type="match status" value="1"/>
</dbReference>
<organism evidence="2">
    <name type="scientific">hydrothermal vent metagenome</name>
    <dbReference type="NCBI Taxonomy" id="652676"/>
    <lineage>
        <taxon>unclassified sequences</taxon>
        <taxon>metagenomes</taxon>
        <taxon>ecological metagenomes</taxon>
    </lineage>
</organism>
<sequence length="372" mass="42712">MKRFVCDCGTTQSLFFESSQCLSCQRLSGYCYKENAMLSFDETKESGVFMARGSRYQQCKNYRHHQVCNGMIRLANEVQPNGEALCFACHFNSNVPDLDVREHLPLWRKLETAKRRLLFTLQSLGLPIRDREQEPEAGLSFSFMADKTAGDHFNSPLADQEPVFTGHANGNITINLAEADDVARHAARVAMGEGYRTLLGHFRHEIGHYYWDVLIARHPVLLGEYRKVFGDERESYQDALDRHYKRSNDDDSWKGEFISRYASMHPWEDWAETWAHYLHMLDTLETAQAYGIVTEVENAAVIDTKEITLPQEERYYGKNSSIEDIVSNWIYFSVVLNALNRSMGLPDAYPFVISDAIRAKLAFVHRTIHSVG</sequence>
<dbReference type="EMBL" id="CZQC01000065">
    <property type="protein sequence ID" value="CUS42337.1"/>
    <property type="molecule type" value="Genomic_DNA"/>
</dbReference>
<dbReference type="AlphaFoldDB" id="A0A160TFU4"/>
<dbReference type="InterPro" id="IPR011201">
    <property type="entry name" value="Zinc-ribbon_6_bact"/>
</dbReference>
<accession>A0A160TFU4</accession>